<gene>
    <name evidence="1" type="ORF">AX13_17405</name>
</gene>
<dbReference type="GeneID" id="74940618"/>
<dbReference type="EMBL" id="JBOK01000008">
    <property type="protein sequence ID" value="EXU80414.1"/>
    <property type="molecule type" value="Genomic_DNA"/>
</dbReference>
<evidence type="ECO:0000313" key="1">
    <source>
        <dbReference type="EMBL" id="EXU80414.1"/>
    </source>
</evidence>
<dbReference type="AlphaFoldDB" id="A0A014MQH1"/>
<protein>
    <recommendedName>
        <fullName evidence="3">Flagellar protein FlgN</fullName>
    </recommendedName>
</protein>
<keyword evidence="2" id="KW-1185">Reference proteome</keyword>
<dbReference type="RefSeq" id="WP_043382774.1">
    <property type="nucleotide sequence ID" value="NZ_JBOK01000008.1"/>
</dbReference>
<organism evidence="1 2">
    <name type="scientific">Comamonas aquatica DA1877</name>
    <dbReference type="NCBI Taxonomy" id="1457173"/>
    <lineage>
        <taxon>Bacteria</taxon>
        <taxon>Pseudomonadati</taxon>
        <taxon>Pseudomonadota</taxon>
        <taxon>Betaproteobacteria</taxon>
        <taxon>Burkholderiales</taxon>
        <taxon>Comamonadaceae</taxon>
        <taxon>Comamonas</taxon>
    </lineage>
</organism>
<evidence type="ECO:0008006" key="3">
    <source>
        <dbReference type="Google" id="ProtNLM"/>
    </source>
</evidence>
<proteinExistence type="predicted"/>
<comment type="caution">
    <text evidence="1">The sequence shown here is derived from an EMBL/GenBank/DDBJ whole genome shotgun (WGS) entry which is preliminary data.</text>
</comment>
<name>A0A014MQH1_9BURK</name>
<dbReference type="PATRIC" id="fig|1457173.3.peg.1729"/>
<sequence>MQLSEALEQIDGMIDLVSALIVENQPESTEQAIRQLRDGMQAFAGLAQRFGAEQFTPENVQRMQAMSGRLTQMRGHISKVSAITGQQLASLIPEQSVHHTYGGAKQPGSAASVARMYHISG</sequence>
<accession>A0A014MQH1</accession>
<dbReference type="Proteomes" id="UP000020766">
    <property type="component" value="Unassembled WGS sequence"/>
</dbReference>
<reference evidence="1 2" key="1">
    <citation type="submission" date="2014-01" db="EMBL/GenBank/DDBJ databases">
        <title>Interspecies Systems Biology Uncovers Metabolites Affecting C. elegans Gene Expression and Life History Traits.</title>
        <authorList>
            <person name="Watson E."/>
            <person name="Macneil L.T."/>
            <person name="Ritter A.D."/>
            <person name="Yilmaz L.S."/>
            <person name="Rosebrock A.P."/>
            <person name="Caudy A.A."/>
            <person name="Walhout A.J."/>
        </authorList>
    </citation>
    <scope>NUCLEOTIDE SEQUENCE [LARGE SCALE GENOMIC DNA]</scope>
    <source>
        <strain evidence="1 2">DA1877</strain>
    </source>
</reference>
<evidence type="ECO:0000313" key="2">
    <source>
        <dbReference type="Proteomes" id="UP000020766"/>
    </source>
</evidence>